<dbReference type="SUPFAM" id="SSF53067">
    <property type="entry name" value="Actin-like ATPase domain"/>
    <property type="match status" value="2"/>
</dbReference>
<dbReference type="EC" id="3.6.1.11" evidence="2"/>
<dbReference type="Proteomes" id="UP001628193">
    <property type="component" value="Unassembled WGS sequence"/>
</dbReference>
<dbReference type="Pfam" id="PF02541">
    <property type="entry name" value="Ppx-GppA"/>
    <property type="match status" value="1"/>
</dbReference>
<gene>
    <name evidence="2" type="primary">ppx-gppA</name>
    <name evidence="2" type="ORF">SIID45300_01972</name>
</gene>
<reference evidence="2 3" key="1">
    <citation type="submission" date="2024-05" db="EMBL/GenBank/DDBJ databases">
        <authorList>
            <consortium name="Candidatus Magnetaquicoccaceae bacterium FCR-1 genome sequencing consortium"/>
            <person name="Shimoshige H."/>
            <person name="Shimamura S."/>
            <person name="Taoka A."/>
            <person name="Kobayashi H."/>
            <person name="Maekawa T."/>
        </authorList>
    </citation>
    <scope>NUCLEOTIDE SEQUENCE [LARGE SCALE GENOMIC DNA]</scope>
    <source>
        <strain evidence="2 3">FCR-1</strain>
    </source>
</reference>
<evidence type="ECO:0000259" key="1">
    <source>
        <dbReference type="Pfam" id="PF02541"/>
    </source>
</evidence>
<evidence type="ECO:0000313" key="3">
    <source>
        <dbReference type="Proteomes" id="UP001628193"/>
    </source>
</evidence>
<dbReference type="PANTHER" id="PTHR30005">
    <property type="entry name" value="EXOPOLYPHOSPHATASE"/>
    <property type="match status" value="1"/>
</dbReference>
<accession>A0ABQ0C9T7</accession>
<dbReference type="Gene3D" id="3.30.420.150">
    <property type="entry name" value="Exopolyphosphatase. Domain 2"/>
    <property type="match status" value="1"/>
</dbReference>
<comment type="caution">
    <text evidence="2">The sequence shown here is derived from an EMBL/GenBank/DDBJ whole genome shotgun (WGS) entry which is preliminary data.</text>
</comment>
<dbReference type="GO" id="GO:0004309">
    <property type="term" value="F:exopolyphosphatase activity"/>
    <property type="evidence" value="ECO:0007669"/>
    <property type="project" value="UniProtKB-EC"/>
</dbReference>
<protein>
    <submittedName>
        <fullName evidence="2">Exopolyphosphatase/guanosine-5'-triphosphate, 3'-diphosphate phosphatase</fullName>
        <ecNumber evidence="2">3.6.1.11</ecNumber>
    </submittedName>
</protein>
<dbReference type="InterPro" id="IPR003695">
    <property type="entry name" value="Ppx_GppA_N"/>
</dbReference>
<dbReference type="CDD" id="cd24006">
    <property type="entry name" value="ASKHA_NBD_PPX_GppA"/>
    <property type="match status" value="1"/>
</dbReference>
<sequence>MKFAAIDIGSNAVRLLLSNVYDVGAPLPVVHKADLYRIPVRLGQDAFQLGRISPGLADRLVHAMTAYHHIMRAVEPMDYMACATSALRSVENGAEIVARIRDEAGIRLEIIDGAREAELIALNRIDGRFDAGHYLCIDVGGGSTELVLLENNQTRASRSFNIGTVRLKEGMVNRNTWREMERWVRAQCHGLDDLRALGSGGNINALFKMTRQKADHPLSRHKLLELHRDLSRLDQDRREIELGLKPDRADVIVPASEIFLKVTGWAGIERILVPQIGLADGMIHALYHRWKTNQVED</sequence>
<dbReference type="RefSeq" id="WP_420905332.1">
    <property type="nucleotide sequence ID" value="NZ_BAAFGK010000004.1"/>
</dbReference>
<feature type="domain" description="Ppx/GppA phosphatase N-terminal" evidence="1">
    <location>
        <begin position="40"/>
        <end position="285"/>
    </location>
</feature>
<keyword evidence="2" id="KW-0378">Hydrolase</keyword>
<dbReference type="Gene3D" id="3.30.420.40">
    <property type="match status" value="1"/>
</dbReference>
<reference evidence="2 3" key="2">
    <citation type="submission" date="2024-09" db="EMBL/GenBank/DDBJ databases">
        <title>Draft genome sequence of Candidatus Magnetaquicoccaceae bacterium FCR-1.</title>
        <authorList>
            <person name="Shimoshige H."/>
            <person name="Shimamura S."/>
            <person name="Taoka A."/>
            <person name="Kobayashi H."/>
            <person name="Maekawa T."/>
        </authorList>
    </citation>
    <scope>NUCLEOTIDE SEQUENCE [LARGE SCALE GENOMIC DNA]</scope>
    <source>
        <strain evidence="2 3">FCR-1</strain>
    </source>
</reference>
<dbReference type="PANTHER" id="PTHR30005:SF0">
    <property type="entry name" value="RETROGRADE REGULATION PROTEIN 2"/>
    <property type="match status" value="1"/>
</dbReference>
<proteinExistence type="predicted"/>
<name>A0ABQ0C9T7_9PROT</name>
<evidence type="ECO:0000313" key="2">
    <source>
        <dbReference type="EMBL" id="GAB0057640.1"/>
    </source>
</evidence>
<dbReference type="EMBL" id="BAAFGK010000004">
    <property type="protein sequence ID" value="GAB0057640.1"/>
    <property type="molecule type" value="Genomic_DNA"/>
</dbReference>
<dbReference type="InterPro" id="IPR050273">
    <property type="entry name" value="GppA/Ppx_hydrolase"/>
</dbReference>
<organism evidence="2 3">
    <name type="scientific">Candidatus Magnetaquiglobus chichijimensis</name>
    <dbReference type="NCBI Taxonomy" id="3141448"/>
    <lineage>
        <taxon>Bacteria</taxon>
        <taxon>Pseudomonadati</taxon>
        <taxon>Pseudomonadota</taxon>
        <taxon>Magnetococcia</taxon>
        <taxon>Magnetococcales</taxon>
        <taxon>Candidatus Magnetaquicoccaceae</taxon>
        <taxon>Candidatus Magnetaquiglobus</taxon>
    </lineage>
</organism>
<dbReference type="InterPro" id="IPR043129">
    <property type="entry name" value="ATPase_NBD"/>
</dbReference>
<keyword evidence="3" id="KW-1185">Reference proteome</keyword>